<accession>A0A1Z4M332</accession>
<proteinExistence type="predicted"/>
<protein>
    <recommendedName>
        <fullName evidence="3">Type I restriction enzyme R protein N-terminal domain-containing protein</fullName>
    </recommendedName>
</protein>
<organism evidence="1 2">
    <name type="scientific">Calothrix parasitica NIES-267</name>
    <dbReference type="NCBI Taxonomy" id="1973488"/>
    <lineage>
        <taxon>Bacteria</taxon>
        <taxon>Bacillati</taxon>
        <taxon>Cyanobacteriota</taxon>
        <taxon>Cyanophyceae</taxon>
        <taxon>Nostocales</taxon>
        <taxon>Calotrichaceae</taxon>
        <taxon>Calothrix</taxon>
    </lineage>
</organism>
<geneLocation type="plasmid" evidence="2">
    <name>Plasmid2 dna</name>
</geneLocation>
<evidence type="ECO:0000313" key="1">
    <source>
        <dbReference type="EMBL" id="BAY87890.1"/>
    </source>
</evidence>
<dbReference type="AlphaFoldDB" id="A0A1Z4M332"/>
<dbReference type="Proteomes" id="UP000218418">
    <property type="component" value="Plasmid plasmid2"/>
</dbReference>
<dbReference type="OrthoDB" id="511707at2"/>
<name>A0A1Z4M332_9CYAN</name>
<dbReference type="EMBL" id="AP018229">
    <property type="protein sequence ID" value="BAY87890.1"/>
    <property type="molecule type" value="Genomic_DNA"/>
</dbReference>
<gene>
    <name evidence="1" type="ORF">NIES267_74140</name>
</gene>
<keyword evidence="2" id="KW-1185">Reference proteome</keyword>
<evidence type="ECO:0000313" key="2">
    <source>
        <dbReference type="Proteomes" id="UP000218418"/>
    </source>
</evidence>
<keyword evidence="1" id="KW-0614">Plasmid</keyword>
<reference evidence="1 2" key="1">
    <citation type="submission" date="2017-06" db="EMBL/GenBank/DDBJ databases">
        <title>Genome sequencing of cyanobaciteial culture collection at National Institute for Environmental Studies (NIES).</title>
        <authorList>
            <person name="Hirose Y."/>
            <person name="Shimura Y."/>
            <person name="Fujisawa T."/>
            <person name="Nakamura Y."/>
            <person name="Kawachi M."/>
        </authorList>
    </citation>
    <scope>NUCLEOTIDE SEQUENCE [LARGE SCALE GENOMIC DNA]</scope>
    <source>
        <strain evidence="1 2">NIES-267</strain>
        <plasmid evidence="2">Plasmid2 dna</plasmid>
    </source>
</reference>
<sequence>MTLAVTDRIKSFKDLRRNFNLQQSKDPAFFSELSKDLQDLTPEEKSGIGKIKKRFDYHREDGFLLEGTVNLLVVSPLLELAGFLDEPYQIRSPFGIEIEINDTVETLKGFIDTLVVNNNLWVLSLESKRSAIPVGVALPQLFAYMLAQPRQGNLAFGVATNGDEFIFLKLDFSTGQPSYGFSRAYSLLPVNHELDVVLKILKKLGNSVIEAQEG</sequence>
<evidence type="ECO:0008006" key="3">
    <source>
        <dbReference type="Google" id="ProtNLM"/>
    </source>
</evidence>